<proteinExistence type="predicted"/>
<name>A0AAN9W1M4_9ORTH</name>
<dbReference type="Proteomes" id="UP001378592">
    <property type="component" value="Unassembled WGS sequence"/>
</dbReference>
<accession>A0AAN9W1M4</accession>
<evidence type="ECO:0000313" key="2">
    <source>
        <dbReference type="Proteomes" id="UP001378592"/>
    </source>
</evidence>
<dbReference type="EMBL" id="JAZDUA010000003">
    <property type="protein sequence ID" value="KAK7874371.1"/>
    <property type="molecule type" value="Genomic_DNA"/>
</dbReference>
<reference evidence="1 2" key="1">
    <citation type="submission" date="2024-03" db="EMBL/GenBank/DDBJ databases">
        <title>The genome assembly and annotation of the cricket Gryllus longicercus Weissman &amp; Gray.</title>
        <authorList>
            <person name="Szrajer S."/>
            <person name="Gray D."/>
            <person name="Ylla G."/>
        </authorList>
    </citation>
    <scope>NUCLEOTIDE SEQUENCE [LARGE SCALE GENOMIC DNA]</scope>
    <source>
        <strain evidence="1">DAG 2021-001</strain>
        <tissue evidence="1">Whole body minus gut</tissue>
    </source>
</reference>
<organism evidence="1 2">
    <name type="scientific">Gryllus longicercus</name>
    <dbReference type="NCBI Taxonomy" id="2509291"/>
    <lineage>
        <taxon>Eukaryota</taxon>
        <taxon>Metazoa</taxon>
        <taxon>Ecdysozoa</taxon>
        <taxon>Arthropoda</taxon>
        <taxon>Hexapoda</taxon>
        <taxon>Insecta</taxon>
        <taxon>Pterygota</taxon>
        <taxon>Neoptera</taxon>
        <taxon>Polyneoptera</taxon>
        <taxon>Orthoptera</taxon>
        <taxon>Ensifera</taxon>
        <taxon>Gryllidea</taxon>
        <taxon>Grylloidea</taxon>
        <taxon>Gryllidae</taxon>
        <taxon>Gryllinae</taxon>
        <taxon>Gryllus</taxon>
    </lineage>
</organism>
<comment type="caution">
    <text evidence="1">The sequence shown here is derived from an EMBL/GenBank/DDBJ whole genome shotgun (WGS) entry which is preliminary data.</text>
</comment>
<gene>
    <name evidence="1" type="ORF">R5R35_007833</name>
</gene>
<evidence type="ECO:0000313" key="1">
    <source>
        <dbReference type="EMBL" id="KAK7874371.1"/>
    </source>
</evidence>
<dbReference type="AlphaFoldDB" id="A0AAN9W1M4"/>
<keyword evidence="2" id="KW-1185">Reference proteome</keyword>
<protein>
    <submittedName>
        <fullName evidence="1">Uncharacterized protein</fullName>
    </submittedName>
</protein>
<sequence length="344" mass="38213">MNVQAGENGIRYVFAVSSSNNKSKSSKVSVEDVHSDAVGHIVHCKKVAGLQEVAEDMREETSSEDVELTIISASENGLVVGNPLDNENISDGEPILKKHRSELSNERSATKPKLILSNDNLLVRSSGVGSYNPSSSDCDSVLCDSVHVNVPLNNYRTKCLSEETTERRSGKYKIFRDEWLDIDIFRDWLDRDPTNPRKARCVACNTTMNAGKSELEKHAAGARHERAVEAMHQTMLQQFAVAEAEVEIDHDGEVEEEESSNEAKPIHEVSLDNEPEVMEQVINPDDNITRQEQQLDAMNRVATAIESLSGNVSVLVERLSSQQEELIAILRALQRKVCSEENTN</sequence>